<dbReference type="EMBL" id="CABFWF030000014">
    <property type="protein sequence ID" value="CAD7049932.1"/>
    <property type="molecule type" value="Genomic_DNA"/>
</dbReference>
<dbReference type="PRINTS" id="PR00735">
    <property type="entry name" value="GLHYDRLASE8"/>
</dbReference>
<protein>
    <recommendedName>
        <fullName evidence="3">cellulase</fullName>
        <ecNumber evidence="3">3.2.1.4</ecNumber>
    </recommendedName>
</protein>
<dbReference type="SUPFAM" id="SSF48208">
    <property type="entry name" value="Six-hairpin glycosidases"/>
    <property type="match status" value="1"/>
</dbReference>
<proteinExistence type="inferred from homology"/>
<evidence type="ECO:0000256" key="4">
    <source>
        <dbReference type="ARBA" id="ARBA00022801"/>
    </source>
</evidence>
<evidence type="ECO:0000256" key="3">
    <source>
        <dbReference type="ARBA" id="ARBA00012601"/>
    </source>
</evidence>
<keyword evidence="7" id="KW-0624">Polysaccharide degradation</keyword>
<dbReference type="Gene3D" id="1.50.10.10">
    <property type="match status" value="1"/>
</dbReference>
<evidence type="ECO:0000256" key="7">
    <source>
        <dbReference type="ARBA" id="ARBA00023326"/>
    </source>
</evidence>
<comment type="similarity">
    <text evidence="2">Belongs to the glycosyl hydrolase 8 (cellulase D) family.</text>
</comment>
<keyword evidence="4" id="KW-0378">Hydrolase</keyword>
<name>A0ABN7JVA6_9HYPH</name>
<keyword evidence="10" id="KW-1185">Reference proteome</keyword>
<accession>A0ABN7JVA6</accession>
<evidence type="ECO:0000256" key="8">
    <source>
        <dbReference type="SAM" id="SignalP"/>
    </source>
</evidence>
<evidence type="ECO:0000256" key="5">
    <source>
        <dbReference type="ARBA" id="ARBA00023001"/>
    </source>
</evidence>
<dbReference type="EC" id="3.2.1.4" evidence="3"/>
<keyword evidence="5" id="KW-0136">Cellulose degradation</keyword>
<comment type="catalytic activity">
    <reaction evidence="1">
        <text>Endohydrolysis of (1-&gt;4)-beta-D-glucosidic linkages in cellulose, lichenin and cereal beta-D-glucans.</text>
        <dbReference type="EC" id="3.2.1.4"/>
    </reaction>
</comment>
<dbReference type="InterPro" id="IPR012341">
    <property type="entry name" value="6hp_glycosidase-like_sf"/>
</dbReference>
<evidence type="ECO:0000256" key="1">
    <source>
        <dbReference type="ARBA" id="ARBA00000966"/>
    </source>
</evidence>
<dbReference type="InterPro" id="IPR008928">
    <property type="entry name" value="6-hairpin_glycosidase_sf"/>
</dbReference>
<dbReference type="RefSeq" id="WP_235988737.1">
    <property type="nucleotide sequence ID" value="NZ_CABFWF030000014.1"/>
</dbReference>
<gene>
    <name evidence="9" type="ORF">REJC140_01574</name>
</gene>
<keyword evidence="8" id="KW-0732">Signal</keyword>
<evidence type="ECO:0000313" key="10">
    <source>
        <dbReference type="Proteomes" id="UP000606921"/>
    </source>
</evidence>
<dbReference type="InterPro" id="IPR002037">
    <property type="entry name" value="Glyco_hydro_8"/>
</dbReference>
<evidence type="ECO:0000256" key="2">
    <source>
        <dbReference type="ARBA" id="ARBA00009209"/>
    </source>
</evidence>
<keyword evidence="6" id="KW-0326">Glycosidase</keyword>
<organism evidence="9 10">
    <name type="scientific">Pseudorhizobium endolithicum</name>
    <dbReference type="NCBI Taxonomy" id="1191678"/>
    <lineage>
        <taxon>Bacteria</taxon>
        <taxon>Pseudomonadati</taxon>
        <taxon>Pseudomonadota</taxon>
        <taxon>Alphaproteobacteria</taxon>
        <taxon>Hyphomicrobiales</taxon>
        <taxon>Rhizobiaceae</taxon>
        <taxon>Rhizobium/Agrobacterium group</taxon>
        <taxon>Pseudorhizobium</taxon>
    </lineage>
</organism>
<dbReference type="Pfam" id="PF01270">
    <property type="entry name" value="Glyco_hydro_8"/>
    <property type="match status" value="1"/>
</dbReference>
<keyword evidence="7" id="KW-0119">Carbohydrate metabolism</keyword>
<sequence length="349" mass="38228">MTVSKLMAIVAVLSMLVSASPAASQQGSLRSALWETYKERFLDRSGRIVDNGNGGISHSEGQGYGLLLAFLADRPADFEQIWTFTNTELMIRSDGLAAWKWDPKAEPRVTDLNNASDGDLLISYALAMAGSAWDREDYLRSAAAIARAILDNLVVERGGRVLLLPAAKGFDAGERPDGPVINPSYWVYEAFPIMEILAPSDRWTQLQEDGLALLQMMEFGPRELPAEWVSLARQPKPAEGFPAEYGYNALRIPLYLVRAPSDIGKLAQQLQKNATLDNGNGAIFDLTTGDPKEPLGNSGYRFINHILACVEDGTSVPVAERDLTSELYYPATLHLLGLAYVVEKHPSCL</sequence>
<evidence type="ECO:0000313" key="9">
    <source>
        <dbReference type="EMBL" id="CAD7049932.1"/>
    </source>
</evidence>
<dbReference type="Proteomes" id="UP000606921">
    <property type="component" value="Unassembled WGS sequence"/>
</dbReference>
<reference evidence="9 10" key="1">
    <citation type="submission" date="2020-11" db="EMBL/GenBank/DDBJ databases">
        <authorList>
            <person name="Lassalle F."/>
        </authorList>
    </citation>
    <scope>NUCLEOTIDE SEQUENCE [LARGE SCALE GENOMIC DNA]</scope>
    <source>
        <strain evidence="9 10">JC140</strain>
    </source>
</reference>
<comment type="caution">
    <text evidence="9">The sequence shown here is derived from an EMBL/GenBank/DDBJ whole genome shotgun (WGS) entry which is preliminary data.</text>
</comment>
<feature type="signal peptide" evidence="8">
    <location>
        <begin position="1"/>
        <end position="23"/>
    </location>
</feature>
<feature type="chain" id="PRO_5045666700" description="cellulase" evidence="8">
    <location>
        <begin position="24"/>
        <end position="349"/>
    </location>
</feature>
<evidence type="ECO:0000256" key="6">
    <source>
        <dbReference type="ARBA" id="ARBA00023295"/>
    </source>
</evidence>